<keyword evidence="9" id="KW-0810">Translation regulation</keyword>
<feature type="coiled-coil region" evidence="12">
    <location>
        <begin position="558"/>
        <end position="585"/>
    </location>
</feature>
<comment type="similarity">
    <text evidence="1">Belongs to the ABC transporter superfamily. ABCF family. Translational throttle EttA subfamily.</text>
</comment>
<dbReference type="GO" id="GO:0006417">
    <property type="term" value="P:regulation of translation"/>
    <property type="evidence" value="ECO:0007669"/>
    <property type="project" value="UniProtKB-KW"/>
</dbReference>
<dbReference type="InterPro" id="IPR017871">
    <property type="entry name" value="ABC_transporter-like_CS"/>
</dbReference>
<evidence type="ECO:0000256" key="10">
    <source>
        <dbReference type="ARBA" id="ARBA00022884"/>
    </source>
</evidence>
<sequence>MRPFLQVENLSKRWGEIMLFENISFTIFEGQKVALIAKNGTGKSTLLNLLADKDSPDSGIITLTNDINIGYFEQIPNLNPENTVLEEIFESDNQKLKTIKEFELAVSKNNQNAIASISAKMDELNAWDFEVEIKQILTELKINILDKLVGGLSGGQQKRLSLAKVLINKPDLLILDEPTNHLDLEMIEWLEAYLEKTKSTLLMVTHDRYFLDRVCNEIIEMEDNQIYRYLGNYSYFLQKRDERIEIQQATVSKAKNLLRTEMEWMRRMPKARSHKAKYRIDSFYDLKDKASQKIKEENVNLNVKSARLGKKIIELENVSKSFPGVKLIENFSYKFSRFEKVGIVGNNGTGKSTFLNLITNSLQPDSGAIEIGQTIKFGYYRQEGIQFDPKDRVIDAVNKIAEYIYFEDGTKMSATQMLTHFLFPPETQYNYIEKLSGGEQRRLYLCTVLMENPNFLILDEPTNDLDIMTLNVLEEYLQAFAGCVIVVSHDRFFMDKIVDHLFVFEGNGVVTDFPGNYTVYRNKVLEDKEKQEAKKTANVSKEKPKNTSNKDTEKRKLSFKEKREFEQLEKDIAKLEDKINTIEEELNSGNLPHDKLFTKSEELTQMKTQLDEKEFRWLELSEWEQ</sequence>
<keyword evidence="5" id="KW-0677">Repeat</keyword>
<dbReference type="PANTHER" id="PTHR42855:SF1">
    <property type="entry name" value="ABC TRANSPORTER DOMAIN-CONTAINING PROTEIN"/>
    <property type="match status" value="1"/>
</dbReference>
<keyword evidence="12" id="KW-0175">Coiled coil</keyword>
<dbReference type="InterPro" id="IPR003593">
    <property type="entry name" value="AAA+_ATPase"/>
</dbReference>
<dbReference type="FunFam" id="3.40.50.300:FF:000011">
    <property type="entry name" value="Putative ABC transporter ATP-binding component"/>
    <property type="match status" value="1"/>
</dbReference>
<dbReference type="GO" id="GO:0016887">
    <property type="term" value="F:ATP hydrolysis activity"/>
    <property type="evidence" value="ECO:0007669"/>
    <property type="project" value="InterPro"/>
</dbReference>
<name>A0A6I6JKS8_9BACT</name>
<evidence type="ECO:0000256" key="1">
    <source>
        <dbReference type="ARBA" id="ARBA00005868"/>
    </source>
</evidence>
<dbReference type="Proteomes" id="UP000428260">
    <property type="component" value="Chromosome"/>
</dbReference>
<feature type="region of interest" description="Disordered" evidence="13">
    <location>
        <begin position="531"/>
        <end position="556"/>
    </location>
</feature>
<dbReference type="InterPro" id="IPR027417">
    <property type="entry name" value="P-loop_NTPase"/>
</dbReference>
<evidence type="ECO:0000256" key="4">
    <source>
        <dbReference type="ARBA" id="ARBA00022730"/>
    </source>
</evidence>
<evidence type="ECO:0000256" key="13">
    <source>
        <dbReference type="SAM" id="MobiDB-lite"/>
    </source>
</evidence>
<accession>A0A6I6JKS8</accession>
<dbReference type="SUPFAM" id="SSF52540">
    <property type="entry name" value="P-loop containing nucleoside triphosphate hydrolases"/>
    <property type="match status" value="2"/>
</dbReference>
<dbReference type="GO" id="GO:0006412">
    <property type="term" value="P:translation"/>
    <property type="evidence" value="ECO:0007669"/>
    <property type="project" value="UniProtKB-KW"/>
</dbReference>
<evidence type="ECO:0000256" key="7">
    <source>
        <dbReference type="ARBA" id="ARBA00022801"/>
    </source>
</evidence>
<protein>
    <submittedName>
        <fullName evidence="15">ATP-binding cassette domain-containing protein</fullName>
    </submittedName>
</protein>
<dbReference type="GO" id="GO:0005524">
    <property type="term" value="F:ATP binding"/>
    <property type="evidence" value="ECO:0007669"/>
    <property type="project" value="UniProtKB-KW"/>
</dbReference>
<evidence type="ECO:0000259" key="14">
    <source>
        <dbReference type="PROSITE" id="PS50893"/>
    </source>
</evidence>
<dbReference type="SMART" id="SM00382">
    <property type="entry name" value="AAA"/>
    <property type="match status" value="2"/>
</dbReference>
<dbReference type="GO" id="GO:0019843">
    <property type="term" value="F:rRNA binding"/>
    <property type="evidence" value="ECO:0007669"/>
    <property type="project" value="UniProtKB-KW"/>
</dbReference>
<keyword evidence="4" id="KW-0699">rRNA-binding</keyword>
<dbReference type="KEGG" id="mcos:GM418_04440"/>
<evidence type="ECO:0000256" key="9">
    <source>
        <dbReference type="ARBA" id="ARBA00022845"/>
    </source>
</evidence>
<dbReference type="EMBL" id="CP046401">
    <property type="protein sequence ID" value="QGY42931.1"/>
    <property type="molecule type" value="Genomic_DNA"/>
</dbReference>
<dbReference type="CDD" id="cd03221">
    <property type="entry name" value="ABCF_EF-3"/>
    <property type="match status" value="2"/>
</dbReference>
<feature type="domain" description="ABC transporter" evidence="14">
    <location>
        <begin position="5"/>
        <end position="248"/>
    </location>
</feature>
<evidence type="ECO:0000256" key="3">
    <source>
        <dbReference type="ARBA" id="ARBA00022555"/>
    </source>
</evidence>
<evidence type="ECO:0000256" key="6">
    <source>
        <dbReference type="ARBA" id="ARBA00022741"/>
    </source>
</evidence>
<dbReference type="Pfam" id="PF00005">
    <property type="entry name" value="ABC_tran"/>
    <property type="match status" value="2"/>
</dbReference>
<dbReference type="PROSITE" id="PS50893">
    <property type="entry name" value="ABC_TRANSPORTER_2"/>
    <property type="match status" value="2"/>
</dbReference>
<dbReference type="InterPro" id="IPR032524">
    <property type="entry name" value="ABC_tran_C"/>
</dbReference>
<dbReference type="Gene3D" id="1.10.287.380">
    <property type="entry name" value="Valyl-tRNA synthetase, C-terminal domain"/>
    <property type="match status" value="1"/>
</dbReference>
<keyword evidence="11" id="KW-0648">Protein biosynthesis</keyword>
<evidence type="ECO:0000256" key="2">
    <source>
        <dbReference type="ARBA" id="ARBA00022490"/>
    </source>
</evidence>
<proteinExistence type="inferred from homology"/>
<dbReference type="PANTHER" id="PTHR42855">
    <property type="entry name" value="ABC TRANSPORTER ATP-BINDING SUBUNIT"/>
    <property type="match status" value="1"/>
</dbReference>
<organism evidence="15 16">
    <name type="scientific">Maribellus comscasis</name>
    <dbReference type="NCBI Taxonomy" id="2681766"/>
    <lineage>
        <taxon>Bacteria</taxon>
        <taxon>Pseudomonadati</taxon>
        <taxon>Bacteroidota</taxon>
        <taxon>Bacteroidia</taxon>
        <taxon>Marinilabiliales</taxon>
        <taxon>Prolixibacteraceae</taxon>
        <taxon>Maribellus</taxon>
    </lineage>
</organism>
<dbReference type="InterPro" id="IPR051309">
    <property type="entry name" value="ABCF_ATPase"/>
</dbReference>
<dbReference type="Gene3D" id="3.40.50.300">
    <property type="entry name" value="P-loop containing nucleotide triphosphate hydrolases"/>
    <property type="match status" value="2"/>
</dbReference>
<gene>
    <name evidence="15" type="ORF">GM418_04440</name>
</gene>
<keyword evidence="6" id="KW-0547">Nucleotide-binding</keyword>
<evidence type="ECO:0000313" key="15">
    <source>
        <dbReference type="EMBL" id="QGY42931.1"/>
    </source>
</evidence>
<keyword evidence="3" id="KW-0820">tRNA-binding</keyword>
<keyword evidence="10" id="KW-0694">RNA-binding</keyword>
<evidence type="ECO:0000256" key="11">
    <source>
        <dbReference type="ARBA" id="ARBA00022917"/>
    </source>
</evidence>
<keyword evidence="2" id="KW-0963">Cytoplasm</keyword>
<dbReference type="FunFam" id="3.40.50.300:FF:000183">
    <property type="entry name" value="ABC transporter ATP-binding protein yjjK"/>
    <property type="match status" value="1"/>
</dbReference>
<feature type="domain" description="ABC transporter" evidence="14">
    <location>
        <begin position="313"/>
        <end position="531"/>
    </location>
</feature>
<evidence type="ECO:0000256" key="8">
    <source>
        <dbReference type="ARBA" id="ARBA00022840"/>
    </source>
</evidence>
<keyword evidence="7" id="KW-0378">Hydrolase</keyword>
<dbReference type="Pfam" id="PF16326">
    <property type="entry name" value="ABC_tran_CTD"/>
    <property type="match status" value="1"/>
</dbReference>
<dbReference type="RefSeq" id="WP_158863556.1">
    <property type="nucleotide sequence ID" value="NZ_CP046401.1"/>
</dbReference>
<evidence type="ECO:0000313" key="16">
    <source>
        <dbReference type="Proteomes" id="UP000428260"/>
    </source>
</evidence>
<evidence type="ECO:0000256" key="12">
    <source>
        <dbReference type="SAM" id="Coils"/>
    </source>
</evidence>
<dbReference type="AlphaFoldDB" id="A0A6I6JKS8"/>
<dbReference type="InterPro" id="IPR032781">
    <property type="entry name" value="ABC_tran_Xtn"/>
</dbReference>
<dbReference type="InterPro" id="IPR037118">
    <property type="entry name" value="Val-tRNA_synth_C_sf"/>
</dbReference>
<dbReference type="Pfam" id="PF12848">
    <property type="entry name" value="ABC_tran_Xtn"/>
    <property type="match status" value="1"/>
</dbReference>
<keyword evidence="16" id="KW-1185">Reference proteome</keyword>
<keyword evidence="8 15" id="KW-0067">ATP-binding</keyword>
<reference evidence="15 16" key="1">
    <citation type="submission" date="2019-11" db="EMBL/GenBank/DDBJ databases">
        <authorList>
            <person name="Zheng R.K."/>
            <person name="Sun C.M."/>
        </authorList>
    </citation>
    <scope>NUCLEOTIDE SEQUENCE [LARGE SCALE GENOMIC DNA]</scope>
    <source>
        <strain evidence="15 16">WC007</strain>
    </source>
</reference>
<dbReference type="InterPro" id="IPR003439">
    <property type="entry name" value="ABC_transporter-like_ATP-bd"/>
</dbReference>
<dbReference type="GO" id="GO:0000049">
    <property type="term" value="F:tRNA binding"/>
    <property type="evidence" value="ECO:0007669"/>
    <property type="project" value="UniProtKB-KW"/>
</dbReference>
<dbReference type="GO" id="GO:0003677">
    <property type="term" value="F:DNA binding"/>
    <property type="evidence" value="ECO:0007669"/>
    <property type="project" value="InterPro"/>
</dbReference>
<dbReference type="PROSITE" id="PS00211">
    <property type="entry name" value="ABC_TRANSPORTER_1"/>
    <property type="match status" value="1"/>
</dbReference>
<evidence type="ECO:0000256" key="5">
    <source>
        <dbReference type="ARBA" id="ARBA00022737"/>
    </source>
</evidence>